<reference evidence="3" key="1">
    <citation type="submission" date="2023-01" db="EMBL/GenBank/DDBJ databases">
        <title>Genome assembly of the deep-sea coral Lophelia pertusa.</title>
        <authorList>
            <person name="Herrera S."/>
            <person name="Cordes E."/>
        </authorList>
    </citation>
    <scope>NUCLEOTIDE SEQUENCE</scope>
    <source>
        <strain evidence="3">USNM1676648</strain>
        <tissue evidence="3">Polyp</tissue>
    </source>
</reference>
<feature type="transmembrane region" description="Helical" evidence="2">
    <location>
        <begin position="103"/>
        <end position="120"/>
    </location>
</feature>
<keyword evidence="4" id="KW-1185">Reference proteome</keyword>
<proteinExistence type="inferred from homology"/>
<dbReference type="Pfam" id="PF14997">
    <property type="entry name" value="CECR6_TMEM121"/>
    <property type="match status" value="1"/>
</dbReference>
<feature type="transmembrane region" description="Helical" evidence="2">
    <location>
        <begin position="12"/>
        <end position="33"/>
    </location>
</feature>
<comment type="caution">
    <text evidence="3">The sequence shown here is derived from an EMBL/GenBank/DDBJ whole genome shotgun (WGS) entry which is preliminary data.</text>
</comment>
<name>A0A9W9YWS7_9CNID</name>
<accession>A0A9W9YWS7</accession>
<dbReference type="EMBL" id="MU826855">
    <property type="protein sequence ID" value="KAJ7370865.1"/>
    <property type="molecule type" value="Genomic_DNA"/>
</dbReference>
<comment type="similarity">
    <text evidence="1">Belongs to the TMEM121 family.</text>
</comment>
<dbReference type="InterPro" id="IPR026624">
    <property type="entry name" value="CECR6"/>
</dbReference>
<evidence type="ECO:0000256" key="2">
    <source>
        <dbReference type="SAM" id="Phobius"/>
    </source>
</evidence>
<gene>
    <name evidence="3" type="ORF">OS493_029409</name>
</gene>
<evidence type="ECO:0000256" key="1">
    <source>
        <dbReference type="ARBA" id="ARBA00007711"/>
    </source>
</evidence>
<keyword evidence="2" id="KW-1133">Transmembrane helix</keyword>
<feature type="transmembrane region" description="Helical" evidence="2">
    <location>
        <begin position="39"/>
        <end position="60"/>
    </location>
</feature>
<dbReference type="InterPro" id="IPR032776">
    <property type="entry name" value="CECR6/TMEM121"/>
</dbReference>
<evidence type="ECO:0000313" key="4">
    <source>
        <dbReference type="Proteomes" id="UP001163046"/>
    </source>
</evidence>
<organism evidence="3 4">
    <name type="scientific">Desmophyllum pertusum</name>
    <dbReference type="NCBI Taxonomy" id="174260"/>
    <lineage>
        <taxon>Eukaryota</taxon>
        <taxon>Metazoa</taxon>
        <taxon>Cnidaria</taxon>
        <taxon>Anthozoa</taxon>
        <taxon>Hexacorallia</taxon>
        <taxon>Scleractinia</taxon>
        <taxon>Caryophylliina</taxon>
        <taxon>Caryophylliidae</taxon>
        <taxon>Desmophyllum</taxon>
    </lineage>
</organism>
<keyword evidence="2" id="KW-0472">Membrane</keyword>
<sequence>MASCSVKVIKWVARIAFVVLLLIQDFFLAAYPATYNNPIWYVLVLLFALAPFVGCYLILASKAELRWLFYVWGLYILALIVNIGIVFGVVGDSINKDKLLGPNALKLVLCITPLLLLLLLHTADDWEETDKHRELVSKLSFYMAIDLFDVVDMIDIVLEEYEHDIGIPKGFGTAMIVVACYTLLLSPWQMAENKLTEEDAPKIRFRTAVFRNIVEIVLVNLPFFVIRAVVFFQYGKDESIFIAKNGIAIVLSLLDIRHLCSSDSD</sequence>
<dbReference type="AlphaFoldDB" id="A0A9W9YWS7"/>
<evidence type="ECO:0000313" key="3">
    <source>
        <dbReference type="EMBL" id="KAJ7370865.1"/>
    </source>
</evidence>
<dbReference type="OrthoDB" id="5963274at2759"/>
<protein>
    <submittedName>
        <fullName evidence="3">Uncharacterized protein</fullName>
    </submittedName>
</protein>
<feature type="transmembrane region" description="Helical" evidence="2">
    <location>
        <begin position="209"/>
        <end position="234"/>
    </location>
</feature>
<dbReference type="PANTHER" id="PTHR47399">
    <property type="entry name" value="TRANSMEMBRANE PROTEIN 121B"/>
    <property type="match status" value="1"/>
</dbReference>
<dbReference type="Proteomes" id="UP001163046">
    <property type="component" value="Unassembled WGS sequence"/>
</dbReference>
<feature type="transmembrane region" description="Helical" evidence="2">
    <location>
        <begin position="67"/>
        <end position="91"/>
    </location>
</feature>
<dbReference type="PANTHER" id="PTHR47399:SF1">
    <property type="entry name" value="TRANSMEMBRANE PROTEIN 121B"/>
    <property type="match status" value="1"/>
</dbReference>
<keyword evidence="2" id="KW-0812">Transmembrane</keyword>